<dbReference type="Gene3D" id="3.40.50.300">
    <property type="entry name" value="P-loop containing nucleotide triphosphate hydrolases"/>
    <property type="match status" value="1"/>
</dbReference>
<dbReference type="InterPro" id="IPR027417">
    <property type="entry name" value="P-loop_NTPase"/>
</dbReference>
<keyword evidence="2" id="KW-1185">Reference proteome</keyword>
<dbReference type="AlphaFoldDB" id="A0A7U3VU75"/>
<reference evidence="1 2" key="1">
    <citation type="journal article" date="2020" name="Sci. Rep.">
        <title>beta-carboline chemical signals induce reveromycin production through a LuxR family regulator in Streptomyces sp. SN-593.</title>
        <authorList>
            <person name="Panthee S."/>
            <person name="Kito N."/>
            <person name="Hayashi T."/>
            <person name="Shimizu T."/>
            <person name="Ishikawa J."/>
            <person name="Hamamoto H."/>
            <person name="Osada H."/>
            <person name="Takahashi S."/>
        </authorList>
    </citation>
    <scope>NUCLEOTIDE SEQUENCE [LARGE SCALE GENOMIC DNA]</scope>
    <source>
        <strain evidence="1 2">SN-593</strain>
        <plasmid evidence="1 2">pRVR1</plasmid>
    </source>
</reference>
<evidence type="ECO:0000313" key="2">
    <source>
        <dbReference type="Proteomes" id="UP000595703"/>
    </source>
</evidence>
<gene>
    <name evidence="1" type="ORF">RVR_P197</name>
</gene>
<geneLocation type="plasmid" evidence="1 2">
    <name>pRVR1</name>
</geneLocation>
<dbReference type="RefSeq" id="WP_202239871.1">
    <property type="nucleotide sequence ID" value="NZ_AP018366.1"/>
</dbReference>
<accession>A0A7U3VU75</accession>
<dbReference type="KEGG" id="arev:RVR_P197"/>
<organism evidence="1 2">
    <name type="scientific">Actinacidiphila reveromycinica</name>
    <dbReference type="NCBI Taxonomy" id="659352"/>
    <lineage>
        <taxon>Bacteria</taxon>
        <taxon>Bacillati</taxon>
        <taxon>Actinomycetota</taxon>
        <taxon>Actinomycetes</taxon>
        <taxon>Kitasatosporales</taxon>
        <taxon>Streptomycetaceae</taxon>
        <taxon>Actinacidiphila</taxon>
    </lineage>
</organism>
<dbReference type="EMBL" id="AP018366">
    <property type="protein sequence ID" value="BBG20714.1"/>
    <property type="molecule type" value="Genomic_DNA"/>
</dbReference>
<sequence>MKPQPDSYITAVLTTAEQLHRQLATIEPGLLVLIGAAGSGKSTVAAAHNRTAVAVHLDTPLAVCQARNRARPDGPRVPDDTLAWQHEHAVSAVLGLQSEGFAAAFTLRTANAIPRENS</sequence>
<proteinExistence type="predicted"/>
<name>A0A7U3VU75_9ACTN</name>
<keyword evidence="1" id="KW-0614">Plasmid</keyword>
<protein>
    <submittedName>
        <fullName evidence="1">Uncharacterized protein</fullName>
    </submittedName>
</protein>
<dbReference type="Proteomes" id="UP000595703">
    <property type="component" value="Plasmid pRVR1"/>
</dbReference>
<evidence type="ECO:0000313" key="1">
    <source>
        <dbReference type="EMBL" id="BBG20714.1"/>
    </source>
</evidence>